<evidence type="ECO:0000313" key="2">
    <source>
        <dbReference type="Proteomes" id="UP000576821"/>
    </source>
</evidence>
<evidence type="ECO:0000313" key="1">
    <source>
        <dbReference type="EMBL" id="NIJ17032.1"/>
    </source>
</evidence>
<dbReference type="Proteomes" id="UP000576821">
    <property type="component" value="Unassembled WGS sequence"/>
</dbReference>
<protein>
    <recommendedName>
        <fullName evidence="3">DUF2336 domain-containing protein</fullName>
    </recommendedName>
</protein>
<dbReference type="EMBL" id="JAASQR010000003">
    <property type="protein sequence ID" value="NIJ17032.1"/>
    <property type="molecule type" value="Genomic_DNA"/>
</dbReference>
<comment type="caution">
    <text evidence="1">The sequence shown here is derived from an EMBL/GenBank/DDBJ whole genome shotgun (WGS) entry which is preliminary data.</text>
</comment>
<name>A0A846M536_9SPHN</name>
<organism evidence="1 2">
    <name type="scientific">Sphingobium vermicomposti</name>
    <dbReference type="NCBI Taxonomy" id="529005"/>
    <lineage>
        <taxon>Bacteria</taxon>
        <taxon>Pseudomonadati</taxon>
        <taxon>Pseudomonadota</taxon>
        <taxon>Alphaproteobacteria</taxon>
        <taxon>Sphingomonadales</taxon>
        <taxon>Sphingomonadaceae</taxon>
        <taxon>Sphingobium</taxon>
    </lineage>
</organism>
<sequence>MAMLPGMSAFSFPSGPMVTDIWPMARVMAGMSAVPVGHAIDLAFFFPDADRERHDALMAETRRHLGGCLTGIESALRIALSDQPQIAAVLAQQASAISWPTICAQPTLLGPALLAHMQMRAGVTLMLRQFGQPDGQFDEAEADALLCTGDPAINETLAALAVAEGRWLAIGAEDEAMAPDLPVEHYAELLWTAAACMAAVVQRAGTNDAEAILPLFEKAGRTLLAAHDEAKGPIAIAARLVRQLGERADAADLLGAALGQRRFLLFAALAARRLRMDCAHVADIMVLGPVSELAALCRALGGSDVDYRLLLLALRPVRPSLSDAAIIGESDRYQALTEAQADAAVSALRVPAALRAKFDHLSRVALR</sequence>
<proteinExistence type="predicted"/>
<evidence type="ECO:0008006" key="3">
    <source>
        <dbReference type="Google" id="ProtNLM"/>
    </source>
</evidence>
<keyword evidence="2" id="KW-1185">Reference proteome</keyword>
<reference evidence="1 2" key="1">
    <citation type="submission" date="2020-03" db="EMBL/GenBank/DDBJ databases">
        <title>Genomic Encyclopedia of Type Strains, Phase IV (KMG-IV): sequencing the most valuable type-strain genomes for metagenomic binning, comparative biology and taxonomic classification.</title>
        <authorList>
            <person name="Goeker M."/>
        </authorList>
    </citation>
    <scope>NUCLEOTIDE SEQUENCE [LARGE SCALE GENOMIC DNA]</scope>
    <source>
        <strain evidence="1 2">DSM 21299</strain>
    </source>
</reference>
<dbReference type="AlphaFoldDB" id="A0A846M536"/>
<accession>A0A846M536</accession>
<gene>
    <name evidence="1" type="ORF">FHS54_002021</name>
</gene>